<organism evidence="3 4">
    <name type="scientific">tomato blistering mosaic tymovirus</name>
    <dbReference type="NCBI Taxonomy" id="2035014"/>
    <lineage>
        <taxon>Viruses</taxon>
        <taxon>Riboviria</taxon>
        <taxon>Orthornavirae</taxon>
        <taxon>Kitrinoviricota</taxon>
        <taxon>Alsuviricetes</taxon>
        <taxon>Tymovirales</taxon>
        <taxon>Tymoviridae</taxon>
        <taxon>Tymovirus</taxon>
        <taxon>Tymovirus lycopersici</taxon>
    </lineage>
</organism>
<dbReference type="RefSeq" id="YP_008318041.1">
    <property type="nucleotide sequence ID" value="NC_021851.1"/>
</dbReference>
<evidence type="ECO:0000256" key="1">
    <source>
        <dbReference type="ARBA" id="ARBA00008523"/>
    </source>
</evidence>
<feature type="compositionally biased region" description="Low complexity" evidence="2">
    <location>
        <begin position="456"/>
        <end position="470"/>
    </location>
</feature>
<dbReference type="GeneID" id="16806799"/>
<feature type="compositionally biased region" description="Polar residues" evidence="2">
    <location>
        <begin position="368"/>
        <end position="385"/>
    </location>
</feature>
<dbReference type="Pfam" id="PF03251">
    <property type="entry name" value="Tymo_45kd_70kd"/>
    <property type="match status" value="2"/>
</dbReference>
<evidence type="ECO:0000256" key="2">
    <source>
        <dbReference type="SAM" id="MobiDB-lite"/>
    </source>
</evidence>
<comment type="similarity">
    <text evidence="1">Belongs to the tymoviridae protein p69 family.</text>
</comment>
<dbReference type="KEGG" id="vg:16806799"/>
<dbReference type="OrthoDB" id="19242at10239"/>
<feature type="region of interest" description="Disordered" evidence="2">
    <location>
        <begin position="1"/>
        <end position="80"/>
    </location>
</feature>
<evidence type="ECO:0000313" key="3">
    <source>
        <dbReference type="EMBL" id="AGQ80923.1"/>
    </source>
</evidence>
<feature type="compositionally biased region" description="Polar residues" evidence="2">
    <location>
        <begin position="269"/>
        <end position="281"/>
    </location>
</feature>
<name>S5IKN9_9VIRU</name>
<accession>S5IKN9</accession>
<evidence type="ECO:0000313" key="4">
    <source>
        <dbReference type="Proteomes" id="UP000201476"/>
    </source>
</evidence>
<feature type="region of interest" description="Disordered" evidence="2">
    <location>
        <begin position="453"/>
        <end position="568"/>
    </location>
</feature>
<dbReference type="InterPro" id="IPR004935">
    <property type="entry name" value="45/70kDa_tymovirus"/>
</dbReference>
<feature type="compositionally biased region" description="Basic residues" evidence="2">
    <location>
        <begin position="46"/>
        <end position="57"/>
    </location>
</feature>
<feature type="region of interest" description="Disordered" evidence="2">
    <location>
        <begin position="229"/>
        <end position="399"/>
    </location>
</feature>
<dbReference type="EMBL" id="KC840043">
    <property type="protein sequence ID" value="AGQ80923.1"/>
    <property type="molecule type" value="Genomic_RNA"/>
</dbReference>
<feature type="compositionally biased region" description="Low complexity" evidence="2">
    <location>
        <begin position="326"/>
        <end position="339"/>
    </location>
</feature>
<feature type="compositionally biased region" description="Polar residues" evidence="2">
    <location>
        <begin position="26"/>
        <end position="36"/>
    </location>
</feature>
<feature type="compositionally biased region" description="Low complexity" evidence="2">
    <location>
        <begin position="602"/>
        <end position="615"/>
    </location>
</feature>
<keyword evidence="4" id="KW-1185">Reference proteome</keyword>
<dbReference type="Proteomes" id="UP000201476">
    <property type="component" value="Segment"/>
</dbReference>
<feature type="compositionally biased region" description="Polar residues" evidence="2">
    <location>
        <begin position="501"/>
        <end position="532"/>
    </location>
</feature>
<feature type="region of interest" description="Disordered" evidence="2">
    <location>
        <begin position="586"/>
        <end position="618"/>
    </location>
</feature>
<proteinExistence type="inferred from homology"/>
<reference evidence="3 4" key="1">
    <citation type="submission" date="2013-03" db="EMBL/GenBank/DDBJ databases">
        <authorList>
            <person name="Nicolini C."/>
            <person name="Nagata T."/>
        </authorList>
    </citation>
    <scope>NUCLEOTIDE SEQUENCE [LARGE SCALE GENOMIC DNA]</scope>
    <source>
        <strain evidence="3">SC50</strain>
    </source>
</reference>
<sequence>MSHVFPGGSRRSELDIPPRCGHKPHSQLSGHSSSGVPNHLSMASPKRSRSLPPRFRHSQLWLGNHSPPPSNSQSNRDFSPLQSLELPRNTDINCDVHEAFQVFETSGSKSQLLESLQLPSDLRGHSPLSRDFSCLSKHSDRVHARCSDVLLPLPDLGPILKVPTDHLTLRKSDRSSRIGLHRSVSLPTDLSIFRDRLNSPLCPRRTPRRFIQSANPRSRLAENTFHPLIPAQPLGNQAGLLGPCPLSSHSKRSAPKPSKPKPKLRSGHLSGNSSSKESIPTPQEKRLSNHPHPKCPLRTLSRSGKCRCPGILQNPGLPRASSGNFSPATTAPSPGSSSSLQRPVHLHKSGSHSQNLRPSRFRSHPKQQTRVQLGHTQRLGQSTNLRSHERPNPSQSVLRVFPQSLPKVETPLSPTLAKIPYPFFPCAFNFGSFSSSSEPQVSHSYSHSLLGLPQTIQGPISSGPSSPLQQESSPRTSPRVGPKSRLLPSKECSILGPHPSISANPSLAATSSPKSPAQSKNNSPTPLINSNIPLCRPSDLRPTSSPTDPRRLPHQSPPRPIRPFLVSGPLPGQLFNSISSLSPPIGNLKPTTSSSKAVLHTSDSSDYNSASSGGSRTRHRRKFSLFSKAFNNLSSSMLKHPFYYSSDSSNE</sequence>
<protein>
    <submittedName>
        <fullName evidence="3">Putative movement protein</fullName>
    </submittedName>
</protein>
<feature type="compositionally biased region" description="Basic residues" evidence="2">
    <location>
        <begin position="249"/>
        <end position="266"/>
    </location>
</feature>